<sequence>MVRKIFILMLAVIFIACQKSKENGELNSEILPLTPKAEINKESYAMIVDTPPGIIGGLEAIQKKIKYPDSAIKNGIEGTVYVMAYINENGEVDFAEVIKGIGYGCDEVARDAVLQMKFTSPYHQGKPAKARVVVPIRFKMRK</sequence>
<comment type="subcellular location">
    <subcellularLocation>
        <location evidence="1">Cell inner membrane</location>
        <topology evidence="1">Single-pass membrane protein</topology>
        <orientation evidence="1">Periplasmic side</orientation>
    </subcellularLocation>
</comment>
<dbReference type="PROSITE" id="PS52015">
    <property type="entry name" value="TONB_CTD"/>
    <property type="match status" value="1"/>
</dbReference>
<dbReference type="InterPro" id="IPR051045">
    <property type="entry name" value="TonB-dependent_transducer"/>
</dbReference>
<dbReference type="RefSeq" id="WP_072264205.1">
    <property type="nucleotide sequence ID" value="NZ_CZVV01000144.1"/>
</dbReference>
<evidence type="ECO:0000256" key="9">
    <source>
        <dbReference type="ARBA" id="ARBA00023136"/>
    </source>
</evidence>
<evidence type="ECO:0000256" key="4">
    <source>
        <dbReference type="ARBA" id="ARBA00022475"/>
    </source>
</evidence>
<dbReference type="Proteomes" id="UP000243105">
    <property type="component" value="Unassembled WGS sequence"/>
</dbReference>
<evidence type="ECO:0000256" key="5">
    <source>
        <dbReference type="ARBA" id="ARBA00022519"/>
    </source>
</evidence>
<evidence type="ECO:0000256" key="3">
    <source>
        <dbReference type="ARBA" id="ARBA00022448"/>
    </source>
</evidence>
<dbReference type="PANTHER" id="PTHR33446">
    <property type="entry name" value="PROTEIN TONB-RELATED"/>
    <property type="match status" value="1"/>
</dbReference>
<dbReference type="EMBL" id="CZVV01000144">
    <property type="protein sequence ID" value="CUT05003.1"/>
    <property type="molecule type" value="Genomic_DNA"/>
</dbReference>
<dbReference type="SUPFAM" id="SSF74653">
    <property type="entry name" value="TolA/TonB C-terminal domain"/>
    <property type="match status" value="1"/>
</dbReference>
<comment type="caution">
    <text evidence="11">The sequence shown here is derived from an EMBL/GenBank/DDBJ whole genome shotgun (WGS) entry which is preliminary data.</text>
</comment>
<keyword evidence="3" id="KW-0813">Transport</keyword>
<evidence type="ECO:0000256" key="7">
    <source>
        <dbReference type="ARBA" id="ARBA00022927"/>
    </source>
</evidence>
<reference evidence="11 12" key="1">
    <citation type="submission" date="2015-11" db="EMBL/GenBank/DDBJ databases">
        <authorList>
            <person name="Varghese N."/>
        </authorList>
    </citation>
    <scope>NUCLEOTIDE SEQUENCE [LARGE SCALE GENOMIC DNA]</scope>
    <source>
        <strain evidence="11 12">JGI-25</strain>
    </source>
</reference>
<dbReference type="GO" id="GO:0031992">
    <property type="term" value="F:energy transducer activity"/>
    <property type="evidence" value="ECO:0007669"/>
    <property type="project" value="TreeGrafter"/>
</dbReference>
<organism evidence="11 12">
    <name type="scientific">Kryptobacter tengchongensis</name>
    <dbReference type="NCBI Taxonomy" id="1643429"/>
    <lineage>
        <taxon>Bacteria</taxon>
        <taxon>Pseudomonadati</taxon>
        <taxon>Candidatus Kryptoniota</taxon>
        <taxon>Candidatus Kryptobacter</taxon>
    </lineage>
</organism>
<dbReference type="GO" id="GO:0098797">
    <property type="term" value="C:plasma membrane protein complex"/>
    <property type="evidence" value="ECO:0007669"/>
    <property type="project" value="TreeGrafter"/>
</dbReference>
<dbReference type="InterPro" id="IPR037682">
    <property type="entry name" value="TonB_C"/>
</dbReference>
<dbReference type="GO" id="GO:0015031">
    <property type="term" value="P:protein transport"/>
    <property type="evidence" value="ECO:0007669"/>
    <property type="project" value="UniProtKB-KW"/>
</dbReference>
<keyword evidence="7" id="KW-0653">Protein transport</keyword>
<keyword evidence="5" id="KW-0997">Cell inner membrane</keyword>
<keyword evidence="9" id="KW-0472">Membrane</keyword>
<comment type="similarity">
    <text evidence="2">Belongs to the TonB family.</text>
</comment>
<dbReference type="PROSITE" id="PS51257">
    <property type="entry name" value="PROKAR_LIPOPROTEIN"/>
    <property type="match status" value="1"/>
</dbReference>
<dbReference type="GO" id="GO:0055085">
    <property type="term" value="P:transmembrane transport"/>
    <property type="evidence" value="ECO:0007669"/>
    <property type="project" value="InterPro"/>
</dbReference>
<evidence type="ECO:0000256" key="8">
    <source>
        <dbReference type="ARBA" id="ARBA00022989"/>
    </source>
</evidence>
<evidence type="ECO:0000256" key="6">
    <source>
        <dbReference type="ARBA" id="ARBA00022692"/>
    </source>
</evidence>
<dbReference type="AlphaFoldDB" id="A0A916LL54"/>
<dbReference type="InterPro" id="IPR006260">
    <property type="entry name" value="TonB/TolA_C"/>
</dbReference>
<dbReference type="Pfam" id="PF03544">
    <property type="entry name" value="TonB_C"/>
    <property type="match status" value="1"/>
</dbReference>
<proteinExistence type="inferred from homology"/>
<evidence type="ECO:0000259" key="10">
    <source>
        <dbReference type="PROSITE" id="PS52015"/>
    </source>
</evidence>
<dbReference type="PANTHER" id="PTHR33446:SF2">
    <property type="entry name" value="PROTEIN TONB"/>
    <property type="match status" value="1"/>
</dbReference>
<evidence type="ECO:0000313" key="12">
    <source>
        <dbReference type="Proteomes" id="UP000243105"/>
    </source>
</evidence>
<accession>A0A916LL54</accession>
<evidence type="ECO:0000256" key="2">
    <source>
        <dbReference type="ARBA" id="ARBA00006555"/>
    </source>
</evidence>
<keyword evidence="4" id="KW-1003">Cell membrane</keyword>
<evidence type="ECO:0000256" key="1">
    <source>
        <dbReference type="ARBA" id="ARBA00004383"/>
    </source>
</evidence>
<dbReference type="Gene3D" id="3.30.1150.10">
    <property type="match status" value="1"/>
</dbReference>
<dbReference type="NCBIfam" id="TIGR01352">
    <property type="entry name" value="tonB_Cterm"/>
    <property type="match status" value="1"/>
</dbReference>
<feature type="domain" description="TonB C-terminal" evidence="10">
    <location>
        <begin position="52"/>
        <end position="142"/>
    </location>
</feature>
<gene>
    <name evidence="11" type="ORF">JGI25_01513</name>
</gene>
<evidence type="ECO:0000313" key="11">
    <source>
        <dbReference type="EMBL" id="CUT05003.1"/>
    </source>
</evidence>
<keyword evidence="8" id="KW-1133">Transmembrane helix</keyword>
<name>A0A916LL54_KRYT1</name>
<protein>
    <submittedName>
        <fullName evidence="11">Protein TonB</fullName>
    </submittedName>
</protein>
<keyword evidence="6" id="KW-0812">Transmembrane</keyword>